<dbReference type="PATRIC" id="fig|1538.10.peg.710"/>
<evidence type="ECO:0000259" key="1">
    <source>
        <dbReference type="PROSITE" id="PS51704"/>
    </source>
</evidence>
<evidence type="ECO:0000313" key="2">
    <source>
        <dbReference type="EMBL" id="OAA92138.1"/>
    </source>
</evidence>
<keyword evidence="2" id="KW-0378">Hydrolase</keyword>
<dbReference type="Gene3D" id="3.20.20.190">
    <property type="entry name" value="Phosphatidylinositol (PI) phosphodiesterase"/>
    <property type="match status" value="1"/>
</dbReference>
<dbReference type="PANTHER" id="PTHR46211:SF14">
    <property type="entry name" value="GLYCEROPHOSPHODIESTER PHOSPHODIESTERASE"/>
    <property type="match status" value="1"/>
</dbReference>
<proteinExistence type="predicted"/>
<dbReference type="InterPro" id="IPR017946">
    <property type="entry name" value="PLC-like_Pdiesterase_TIM-brl"/>
</dbReference>
<reference evidence="2 3" key="1">
    <citation type="journal article" date="2015" name="Biotechnol. Bioeng.">
        <title>Genome sequence and phenotypic characterization of Caulobacter segnis.</title>
        <authorList>
            <person name="Patel S."/>
            <person name="Fletcher B."/>
            <person name="Scott D.C."/>
            <person name="Ely B."/>
        </authorList>
    </citation>
    <scope>NUCLEOTIDE SEQUENCE [LARGE SCALE GENOMIC DNA]</scope>
    <source>
        <strain evidence="2 3">ERI-2</strain>
    </source>
</reference>
<comment type="caution">
    <text evidence="2">The sequence shown here is derived from an EMBL/GenBank/DDBJ whole genome shotgun (WGS) entry which is preliminary data.</text>
</comment>
<dbReference type="PROSITE" id="PS51704">
    <property type="entry name" value="GP_PDE"/>
    <property type="match status" value="1"/>
</dbReference>
<dbReference type="GO" id="GO:0008889">
    <property type="term" value="F:glycerophosphodiester phosphodiesterase activity"/>
    <property type="evidence" value="ECO:0007669"/>
    <property type="project" value="UniProtKB-EC"/>
</dbReference>
<dbReference type="Proteomes" id="UP000077407">
    <property type="component" value="Unassembled WGS sequence"/>
</dbReference>
<dbReference type="Pfam" id="PF03009">
    <property type="entry name" value="GDPD"/>
    <property type="match status" value="1"/>
</dbReference>
<organism evidence="2 3">
    <name type="scientific">Clostridium ljungdahlii</name>
    <dbReference type="NCBI Taxonomy" id="1538"/>
    <lineage>
        <taxon>Bacteria</taxon>
        <taxon>Bacillati</taxon>
        <taxon>Bacillota</taxon>
        <taxon>Clostridia</taxon>
        <taxon>Eubacteriales</taxon>
        <taxon>Clostridiaceae</taxon>
        <taxon>Clostridium</taxon>
    </lineage>
</organism>
<dbReference type="PANTHER" id="PTHR46211">
    <property type="entry name" value="GLYCEROPHOSPHORYL DIESTER PHOSPHODIESTERASE"/>
    <property type="match status" value="1"/>
</dbReference>
<dbReference type="RefSeq" id="WP_242866295.1">
    <property type="nucleotide sequence ID" value="NZ_LITT01000002.1"/>
</dbReference>
<feature type="domain" description="GP-PDE" evidence="1">
    <location>
        <begin position="58"/>
        <end position="295"/>
    </location>
</feature>
<sequence length="302" mass="34798">MFTVLLLKVMAVTFYYNTNSLSLKYSYNIKINKLSNINYKRKNKTPKKVNNTVMPSEPIVIAHRGANKFAPENSIPAIDTAGKMGYWGVELDVCSSSDGVLYLLHDPTLNRTTNGRGQITKKSSDEIDELKIDKGANIAQYPNLKVPRFEEALTECSKYNLVPIFEIKFLSKRNRDINTFLDIIHEYGYEKKVIVHSFNYPALEYLKSRDNEIRIMPIINPNSRLHGYMYAKSIGAVALDSRYDFLNKKIVQLAHKDGLKVFCWTIDRRQDFKRAAKMGVDYIYSDTIYPSKQEVKLRKNPV</sequence>
<dbReference type="InterPro" id="IPR030395">
    <property type="entry name" value="GP_PDE_dom"/>
</dbReference>
<dbReference type="EMBL" id="LITT01000002">
    <property type="protein sequence ID" value="OAA92138.1"/>
    <property type="molecule type" value="Genomic_DNA"/>
</dbReference>
<accession>A0A166SG00</accession>
<dbReference type="SUPFAM" id="SSF51695">
    <property type="entry name" value="PLC-like phosphodiesterases"/>
    <property type="match status" value="1"/>
</dbReference>
<dbReference type="EC" id="3.1.4.46" evidence="2"/>
<dbReference type="GO" id="GO:0006629">
    <property type="term" value="P:lipid metabolic process"/>
    <property type="evidence" value="ECO:0007669"/>
    <property type="project" value="InterPro"/>
</dbReference>
<protein>
    <submittedName>
        <fullName evidence="2">Glycerophosphoryl diester phosphodiesterase</fullName>
        <ecNumber evidence="2">3.1.4.46</ecNumber>
    </submittedName>
</protein>
<name>A0A166SG00_9CLOT</name>
<evidence type="ECO:0000313" key="3">
    <source>
        <dbReference type="Proteomes" id="UP000077407"/>
    </source>
</evidence>
<gene>
    <name evidence="2" type="primary">ugpQ</name>
    <name evidence="2" type="ORF">WY13_00226</name>
</gene>
<dbReference type="AlphaFoldDB" id="A0A166SG00"/>